<feature type="compositionally biased region" description="Basic and acidic residues" evidence="8">
    <location>
        <begin position="105"/>
        <end position="121"/>
    </location>
</feature>
<dbReference type="Pfam" id="PF04082">
    <property type="entry name" value="Fungal_trans"/>
    <property type="match status" value="1"/>
</dbReference>
<dbReference type="GO" id="GO:0000978">
    <property type="term" value="F:RNA polymerase II cis-regulatory region sequence-specific DNA binding"/>
    <property type="evidence" value="ECO:0007669"/>
    <property type="project" value="InterPro"/>
</dbReference>
<dbReference type="GO" id="GO:0000785">
    <property type="term" value="C:chromatin"/>
    <property type="evidence" value="ECO:0007669"/>
    <property type="project" value="TreeGrafter"/>
</dbReference>
<dbReference type="GO" id="GO:0008270">
    <property type="term" value="F:zinc ion binding"/>
    <property type="evidence" value="ECO:0007669"/>
    <property type="project" value="UniProtKB-KW"/>
</dbReference>
<dbReference type="Gene3D" id="3.30.160.60">
    <property type="entry name" value="Classic Zinc Finger"/>
    <property type="match status" value="1"/>
</dbReference>
<organism evidence="10 11">
    <name type="scientific">Capronia coronata CBS 617.96</name>
    <dbReference type="NCBI Taxonomy" id="1182541"/>
    <lineage>
        <taxon>Eukaryota</taxon>
        <taxon>Fungi</taxon>
        <taxon>Dikarya</taxon>
        <taxon>Ascomycota</taxon>
        <taxon>Pezizomycotina</taxon>
        <taxon>Eurotiomycetes</taxon>
        <taxon>Chaetothyriomycetidae</taxon>
        <taxon>Chaetothyriales</taxon>
        <taxon>Herpotrichiellaceae</taxon>
        <taxon>Capronia</taxon>
    </lineage>
</organism>
<dbReference type="STRING" id="1182541.W9Y6R2"/>
<protein>
    <recommendedName>
        <fullName evidence="9">C2H2-type domain-containing protein</fullName>
    </recommendedName>
</protein>
<sequence>MSVAIAIPSSISMDMTYQPFQCQVCHVRFTRNENLKRHTALHSRSPEDATLRCEYCATTFSRPDLRRRHMKKLHALHDEGRAAKRRRREPSVPTPESNATGSQSPRREIRLFESAAEDHHSWIRQQSRSPSSRYGQSQVEQDRQRHHDNETVGSSDTTNGDGGGSQVEAATLPQISTSIHVGHHIPDANDIEQSLLLGASLLSPSNHLGTSTHSGMTLPSRAYSANQLSSDFNPRTLDSLSSKDLRSRPLWDDWFPSSWQIARGVDLYFRHISPYVPFLHQPTFDVAQTADYLVLSMLSLAYQHGEDPDSGDATNSGVSLSVRCFHRARVLVDSREEKVDDWTRGLTMTRAYLLLQLCAMLYLCGENSAYGLRMHSKMIFLARSERLMQPLPPKSGATEDLESLWREFVKVESYKRTLFAMHQIDALWYQLLSIPRSLSHLEFKHELPCPDNCWTATSAAQWAHRCLLNGQSGPPVQYGDAVRRFLSDDLDIDCLPAFDPYGAVNIAQFLISSAREITGWSTMTGRLCIERFEPLRSSLEALRPLIRHDDATVTSTHPALCEATWEMAMIELLMWSPAHTGGIVGGSIDAVLEHSTHLTPSWEFLVETNTAKTIQPHVDWFLCYLDATLTPDSEPPWVAVYAYRAFLIAWQLVRGGSLGAMQVVGVEDGDIDGAMLWARKVFKRRQRLQLGKLIVSCLDILSK</sequence>
<evidence type="ECO:0000313" key="11">
    <source>
        <dbReference type="Proteomes" id="UP000019484"/>
    </source>
</evidence>
<keyword evidence="2" id="KW-0479">Metal-binding</keyword>
<dbReference type="Proteomes" id="UP000019484">
    <property type="component" value="Unassembled WGS sequence"/>
</dbReference>
<dbReference type="PANTHER" id="PTHR40626">
    <property type="entry name" value="MIP31509P"/>
    <property type="match status" value="1"/>
</dbReference>
<dbReference type="PROSITE" id="PS50157">
    <property type="entry name" value="ZINC_FINGER_C2H2_2"/>
    <property type="match status" value="2"/>
</dbReference>
<evidence type="ECO:0000256" key="5">
    <source>
        <dbReference type="ARBA" id="ARBA00022833"/>
    </source>
</evidence>
<evidence type="ECO:0000256" key="1">
    <source>
        <dbReference type="ARBA" id="ARBA00004123"/>
    </source>
</evidence>
<reference evidence="10 11" key="1">
    <citation type="submission" date="2013-03" db="EMBL/GenBank/DDBJ databases">
        <title>The Genome Sequence of Capronia coronata CBS 617.96.</title>
        <authorList>
            <consortium name="The Broad Institute Genomics Platform"/>
            <person name="Cuomo C."/>
            <person name="de Hoog S."/>
            <person name="Gorbushina A."/>
            <person name="Walker B."/>
            <person name="Young S.K."/>
            <person name="Zeng Q."/>
            <person name="Gargeya S."/>
            <person name="Fitzgerald M."/>
            <person name="Haas B."/>
            <person name="Abouelleil A."/>
            <person name="Allen A.W."/>
            <person name="Alvarado L."/>
            <person name="Arachchi H.M."/>
            <person name="Berlin A.M."/>
            <person name="Chapman S.B."/>
            <person name="Gainer-Dewar J."/>
            <person name="Goldberg J."/>
            <person name="Griggs A."/>
            <person name="Gujja S."/>
            <person name="Hansen M."/>
            <person name="Howarth C."/>
            <person name="Imamovic A."/>
            <person name="Ireland A."/>
            <person name="Larimer J."/>
            <person name="McCowan C."/>
            <person name="Murphy C."/>
            <person name="Pearson M."/>
            <person name="Poon T.W."/>
            <person name="Priest M."/>
            <person name="Roberts A."/>
            <person name="Saif S."/>
            <person name="Shea T."/>
            <person name="Sisk P."/>
            <person name="Sykes S."/>
            <person name="Wortman J."/>
            <person name="Nusbaum C."/>
            <person name="Birren B."/>
        </authorList>
    </citation>
    <scope>NUCLEOTIDE SEQUENCE [LARGE SCALE GENOMIC DNA]</scope>
    <source>
        <strain evidence="10 11">CBS 617.96</strain>
    </source>
</reference>
<feature type="compositionally biased region" description="Basic and acidic residues" evidence="8">
    <location>
        <begin position="140"/>
        <end position="150"/>
    </location>
</feature>
<evidence type="ECO:0000256" key="6">
    <source>
        <dbReference type="ARBA" id="ARBA00023242"/>
    </source>
</evidence>
<evidence type="ECO:0000256" key="4">
    <source>
        <dbReference type="ARBA" id="ARBA00022771"/>
    </source>
</evidence>
<comment type="caution">
    <text evidence="10">The sequence shown here is derived from an EMBL/GenBank/DDBJ whole genome shotgun (WGS) entry which is preliminary data.</text>
</comment>
<proteinExistence type="predicted"/>
<dbReference type="InterPro" id="IPR013087">
    <property type="entry name" value="Znf_C2H2_type"/>
</dbReference>
<evidence type="ECO:0000256" key="8">
    <source>
        <dbReference type="SAM" id="MobiDB-lite"/>
    </source>
</evidence>
<keyword evidence="5" id="KW-0862">Zinc</keyword>
<feature type="domain" description="C2H2-type" evidence="9">
    <location>
        <begin position="51"/>
        <end position="79"/>
    </location>
</feature>
<evidence type="ECO:0000256" key="2">
    <source>
        <dbReference type="ARBA" id="ARBA00022723"/>
    </source>
</evidence>
<dbReference type="GO" id="GO:0005634">
    <property type="term" value="C:nucleus"/>
    <property type="evidence" value="ECO:0007669"/>
    <property type="project" value="UniProtKB-SubCell"/>
</dbReference>
<dbReference type="SUPFAM" id="SSF57667">
    <property type="entry name" value="beta-beta-alpha zinc fingers"/>
    <property type="match status" value="1"/>
</dbReference>
<dbReference type="eggNOG" id="KOG1721">
    <property type="taxonomic scope" value="Eukaryota"/>
</dbReference>
<comment type="subcellular location">
    <subcellularLocation>
        <location evidence="1">Nucleus</location>
    </subcellularLocation>
</comment>
<dbReference type="CDD" id="cd12148">
    <property type="entry name" value="fungal_TF_MHR"/>
    <property type="match status" value="1"/>
</dbReference>
<gene>
    <name evidence="10" type="ORF">A1O1_05684</name>
</gene>
<evidence type="ECO:0000256" key="3">
    <source>
        <dbReference type="ARBA" id="ARBA00022737"/>
    </source>
</evidence>
<dbReference type="InterPro" id="IPR036236">
    <property type="entry name" value="Znf_C2H2_sf"/>
</dbReference>
<keyword evidence="6" id="KW-0539">Nucleus</keyword>
<dbReference type="PROSITE" id="PS00028">
    <property type="entry name" value="ZINC_FINGER_C2H2_1"/>
    <property type="match status" value="2"/>
</dbReference>
<feature type="compositionally biased region" description="Polar residues" evidence="8">
    <location>
        <begin position="123"/>
        <end position="139"/>
    </location>
</feature>
<dbReference type="RefSeq" id="XP_007724758.1">
    <property type="nucleotide sequence ID" value="XM_007726568.1"/>
</dbReference>
<keyword evidence="4 7" id="KW-0863">Zinc-finger</keyword>
<name>W9Y6R2_9EURO</name>
<dbReference type="InterPro" id="IPR051059">
    <property type="entry name" value="VerF-like"/>
</dbReference>
<dbReference type="GeneID" id="19160557"/>
<dbReference type="PANTHER" id="PTHR40626:SF11">
    <property type="entry name" value="ZINC FINGER PROTEIN YPR022C"/>
    <property type="match status" value="1"/>
</dbReference>
<dbReference type="GO" id="GO:0006351">
    <property type="term" value="P:DNA-templated transcription"/>
    <property type="evidence" value="ECO:0007669"/>
    <property type="project" value="InterPro"/>
</dbReference>
<evidence type="ECO:0000259" key="9">
    <source>
        <dbReference type="PROSITE" id="PS50157"/>
    </source>
</evidence>
<dbReference type="GO" id="GO:0000981">
    <property type="term" value="F:DNA-binding transcription factor activity, RNA polymerase II-specific"/>
    <property type="evidence" value="ECO:0007669"/>
    <property type="project" value="InterPro"/>
</dbReference>
<dbReference type="AlphaFoldDB" id="W9Y6R2"/>
<feature type="compositionally biased region" description="Polar residues" evidence="8">
    <location>
        <begin position="94"/>
        <end position="104"/>
    </location>
</feature>
<dbReference type="OrthoDB" id="8117402at2759"/>
<accession>W9Y6R2</accession>
<evidence type="ECO:0000313" key="10">
    <source>
        <dbReference type="EMBL" id="EXJ85320.1"/>
    </source>
</evidence>
<feature type="region of interest" description="Disordered" evidence="8">
    <location>
        <begin position="75"/>
        <end position="167"/>
    </location>
</feature>
<keyword evidence="11" id="KW-1185">Reference proteome</keyword>
<feature type="domain" description="C2H2-type" evidence="9">
    <location>
        <begin position="20"/>
        <end position="47"/>
    </location>
</feature>
<evidence type="ECO:0000256" key="7">
    <source>
        <dbReference type="PROSITE-ProRule" id="PRU00042"/>
    </source>
</evidence>
<keyword evidence="3" id="KW-0677">Repeat</keyword>
<dbReference type="HOGENOM" id="CLU_023419_0_0_1"/>
<dbReference type="Pfam" id="PF00096">
    <property type="entry name" value="zf-C2H2"/>
    <property type="match status" value="2"/>
</dbReference>
<dbReference type="InterPro" id="IPR007219">
    <property type="entry name" value="XnlR_reg_dom"/>
</dbReference>
<dbReference type="EMBL" id="AMWN01000005">
    <property type="protein sequence ID" value="EXJ85320.1"/>
    <property type="molecule type" value="Genomic_DNA"/>
</dbReference>
<dbReference type="SMART" id="SM00355">
    <property type="entry name" value="ZnF_C2H2"/>
    <property type="match status" value="2"/>
</dbReference>